<reference evidence="2" key="1">
    <citation type="submission" date="2022-12" db="EMBL/GenBank/DDBJ databases">
        <title>Reference genome sequencing for broad-spectrum identification of bacterial and archaeal isolates by mass spectrometry.</title>
        <authorList>
            <person name="Sekiguchi Y."/>
            <person name="Tourlousse D.M."/>
        </authorList>
    </citation>
    <scope>NUCLEOTIDE SEQUENCE</scope>
    <source>
        <strain evidence="2">TSL-P1</strain>
    </source>
</reference>
<protein>
    <recommendedName>
        <fullName evidence="1">Helix-turn-helix domain-containing protein</fullName>
    </recommendedName>
</protein>
<keyword evidence="3" id="KW-1185">Reference proteome</keyword>
<dbReference type="AlphaFoldDB" id="A0A9W6GGV3"/>
<organism evidence="2 3">
    <name type="scientific">Thermodesulfovibrio yellowstonii</name>
    <dbReference type="NCBI Taxonomy" id="28262"/>
    <lineage>
        <taxon>Bacteria</taxon>
        <taxon>Pseudomonadati</taxon>
        <taxon>Nitrospirota</taxon>
        <taxon>Thermodesulfovibrionia</taxon>
        <taxon>Thermodesulfovibrionales</taxon>
        <taxon>Thermodesulfovibrionaceae</taxon>
        <taxon>Thermodesulfovibrio</taxon>
    </lineage>
</organism>
<comment type="caution">
    <text evidence="2">The sequence shown here is derived from an EMBL/GenBank/DDBJ whole genome shotgun (WGS) entry which is preliminary data.</text>
</comment>
<proteinExistence type="predicted"/>
<dbReference type="NCBIfam" id="TIGR01764">
    <property type="entry name" value="excise"/>
    <property type="match status" value="1"/>
</dbReference>
<dbReference type="InterPro" id="IPR009061">
    <property type="entry name" value="DNA-bd_dom_put_sf"/>
</dbReference>
<evidence type="ECO:0000313" key="2">
    <source>
        <dbReference type="EMBL" id="GLI53722.1"/>
    </source>
</evidence>
<dbReference type="InterPro" id="IPR041657">
    <property type="entry name" value="HTH_17"/>
</dbReference>
<dbReference type="SUPFAM" id="SSF46955">
    <property type="entry name" value="Putative DNA-binding domain"/>
    <property type="match status" value="1"/>
</dbReference>
<gene>
    <name evidence="2" type="ORF">TISLANDTSLP1_14150</name>
</gene>
<evidence type="ECO:0000259" key="1">
    <source>
        <dbReference type="Pfam" id="PF12728"/>
    </source>
</evidence>
<evidence type="ECO:0000313" key="3">
    <source>
        <dbReference type="Proteomes" id="UP001144297"/>
    </source>
</evidence>
<accession>A0A9W6GGV3</accession>
<sequence length="76" mass="9203">MILSEQLLTPEKVAKLFKINNRTVYYWIEKRLINYIRINHKVVRFRHTDIEEFIQKHTVRASDVDEVVDEIFAKLS</sequence>
<dbReference type="Pfam" id="PF12728">
    <property type="entry name" value="HTH_17"/>
    <property type="match status" value="1"/>
</dbReference>
<dbReference type="GO" id="GO:0003677">
    <property type="term" value="F:DNA binding"/>
    <property type="evidence" value="ECO:0007669"/>
    <property type="project" value="InterPro"/>
</dbReference>
<name>A0A9W6GGV3_9BACT</name>
<dbReference type="InterPro" id="IPR010093">
    <property type="entry name" value="SinI_DNA-bd"/>
</dbReference>
<feature type="domain" description="Helix-turn-helix" evidence="1">
    <location>
        <begin position="7"/>
        <end position="57"/>
    </location>
</feature>
<dbReference type="EMBL" id="BSDX01000001">
    <property type="protein sequence ID" value="GLI53722.1"/>
    <property type="molecule type" value="Genomic_DNA"/>
</dbReference>
<dbReference type="Proteomes" id="UP001144297">
    <property type="component" value="Unassembled WGS sequence"/>
</dbReference>